<comment type="caution">
    <text evidence="1">The sequence shown here is derived from an EMBL/GenBank/DDBJ whole genome shotgun (WGS) entry which is preliminary data.</text>
</comment>
<name>A0A9W6JP22_9HYPH</name>
<dbReference type="AlphaFoldDB" id="A0A9W6JP22"/>
<keyword evidence="2" id="KW-1185">Reference proteome</keyword>
<evidence type="ECO:0000313" key="1">
    <source>
        <dbReference type="EMBL" id="GLK79249.1"/>
    </source>
</evidence>
<organism evidence="1 2">
    <name type="scientific">Methylopila turkensis</name>
    <dbReference type="NCBI Taxonomy" id="1437816"/>
    <lineage>
        <taxon>Bacteria</taxon>
        <taxon>Pseudomonadati</taxon>
        <taxon>Pseudomonadota</taxon>
        <taxon>Alphaproteobacteria</taxon>
        <taxon>Hyphomicrobiales</taxon>
        <taxon>Methylopilaceae</taxon>
        <taxon>Methylopila</taxon>
    </lineage>
</organism>
<dbReference type="Proteomes" id="UP001143309">
    <property type="component" value="Unassembled WGS sequence"/>
</dbReference>
<proteinExistence type="predicted"/>
<dbReference type="RefSeq" id="WP_271199714.1">
    <property type="nucleotide sequence ID" value="NZ_BSFL01000001.1"/>
</dbReference>
<reference evidence="1" key="1">
    <citation type="journal article" date="2014" name="Int. J. Syst. Evol. Microbiol.">
        <title>Complete genome sequence of Corynebacterium casei LMG S-19264T (=DSM 44701T), isolated from a smear-ripened cheese.</title>
        <authorList>
            <consortium name="US DOE Joint Genome Institute (JGI-PGF)"/>
            <person name="Walter F."/>
            <person name="Albersmeier A."/>
            <person name="Kalinowski J."/>
            <person name="Ruckert C."/>
        </authorList>
    </citation>
    <scope>NUCLEOTIDE SEQUENCE</scope>
    <source>
        <strain evidence="1">VKM B-2748</strain>
    </source>
</reference>
<evidence type="ECO:0000313" key="2">
    <source>
        <dbReference type="Proteomes" id="UP001143309"/>
    </source>
</evidence>
<accession>A0A9W6JP22</accession>
<dbReference type="EMBL" id="BSFL01000001">
    <property type="protein sequence ID" value="GLK79249.1"/>
    <property type="molecule type" value="Genomic_DNA"/>
</dbReference>
<protein>
    <submittedName>
        <fullName evidence="1">Uncharacterized protein</fullName>
    </submittedName>
</protein>
<reference evidence="1" key="2">
    <citation type="submission" date="2023-01" db="EMBL/GenBank/DDBJ databases">
        <authorList>
            <person name="Sun Q."/>
            <person name="Evtushenko L."/>
        </authorList>
    </citation>
    <scope>NUCLEOTIDE SEQUENCE</scope>
    <source>
        <strain evidence="1">VKM B-2748</strain>
    </source>
</reference>
<sequence>MAGSVTDWVEAHIDENAGFKAVGRSAENFLLIEDDKKCVHPVAVIGAKPMVEVVDVEPVLAHASKPEFVINIPSKSIWTGSAIYLVHATPAGFGSLGDLGKAVRLGDLSGYRNKEFGFFERAIGQHSNVRQITRLYDLVFIAHRKKGPDLTIALIDAYNLSAEDVRHARTKYGAFDIALKMSSYGSVTSAAEEAAHSMGAEAMKFRDVMSRLGR</sequence>
<gene>
    <name evidence="1" type="ORF">GCM10008174_09900</name>
</gene>